<organism evidence="1 2">
    <name type="scientific">Candidatus Gottesmanbacteria bacterium GW2011_GWA1_44_24b</name>
    <dbReference type="NCBI Taxonomy" id="1618437"/>
    <lineage>
        <taxon>Bacteria</taxon>
        <taxon>Candidatus Gottesmaniibacteriota</taxon>
    </lineage>
</organism>
<dbReference type="Proteomes" id="UP000034521">
    <property type="component" value="Unassembled WGS sequence"/>
</dbReference>
<reference evidence="1 2" key="1">
    <citation type="journal article" date="2015" name="Nature">
        <title>rRNA introns, odd ribosomes, and small enigmatic genomes across a large radiation of phyla.</title>
        <authorList>
            <person name="Brown C.T."/>
            <person name="Hug L.A."/>
            <person name="Thomas B.C."/>
            <person name="Sharon I."/>
            <person name="Castelle C.J."/>
            <person name="Singh A."/>
            <person name="Wilkins M.J."/>
            <person name="Williams K.H."/>
            <person name="Banfield J.F."/>
        </authorList>
    </citation>
    <scope>NUCLEOTIDE SEQUENCE [LARGE SCALE GENOMIC DNA]</scope>
</reference>
<sequence length="128" mass="14887">MKPIKKPAVFEDLTYKIIGIAYTIHKELGPIHKEQVYQKALVNEFQENHIPFKKEIRFPVIFKGKNVGVYIPDFIIDDKVIIEIKAMNFLPLNTTTQLTYYLKSTGYKVGLLLNFGSPKLQVRRRIYG</sequence>
<dbReference type="Pfam" id="PF13366">
    <property type="entry name" value="PDDEXK_3"/>
    <property type="match status" value="1"/>
</dbReference>
<evidence type="ECO:0008006" key="3">
    <source>
        <dbReference type="Google" id="ProtNLM"/>
    </source>
</evidence>
<dbReference type="NCBIfam" id="TIGR04256">
    <property type="entry name" value="GxxExxY"/>
    <property type="match status" value="1"/>
</dbReference>
<proteinExistence type="predicted"/>
<dbReference type="EMBL" id="LCIQ01000058">
    <property type="protein sequence ID" value="KKT58758.1"/>
    <property type="molecule type" value="Genomic_DNA"/>
</dbReference>
<name>A0A0G1IIS3_9BACT</name>
<dbReference type="AlphaFoldDB" id="A0A0G1IIS3"/>
<evidence type="ECO:0000313" key="2">
    <source>
        <dbReference type="Proteomes" id="UP000034521"/>
    </source>
</evidence>
<accession>A0A0G1IIS3</accession>
<protein>
    <recommendedName>
        <fullName evidence="3">GxxExxY protein</fullName>
    </recommendedName>
</protein>
<comment type="caution">
    <text evidence="1">The sequence shown here is derived from an EMBL/GenBank/DDBJ whole genome shotgun (WGS) entry which is preliminary data.</text>
</comment>
<evidence type="ECO:0000313" key="1">
    <source>
        <dbReference type="EMBL" id="KKT58758.1"/>
    </source>
</evidence>
<dbReference type="InterPro" id="IPR026350">
    <property type="entry name" value="GxxExxY"/>
</dbReference>
<gene>
    <name evidence="1" type="ORF">UW52_C0058G0002</name>
</gene>